<dbReference type="Proteomes" id="UP000799421">
    <property type="component" value="Unassembled WGS sequence"/>
</dbReference>
<reference evidence="3" key="1">
    <citation type="journal article" date="2020" name="Stud. Mycol.">
        <title>101 Dothideomycetes genomes: a test case for predicting lifestyles and emergence of pathogens.</title>
        <authorList>
            <person name="Haridas S."/>
            <person name="Albert R."/>
            <person name="Binder M."/>
            <person name="Bloem J."/>
            <person name="Labutti K."/>
            <person name="Salamov A."/>
            <person name="Andreopoulos B."/>
            <person name="Baker S."/>
            <person name="Barry K."/>
            <person name="Bills G."/>
            <person name="Bluhm B."/>
            <person name="Cannon C."/>
            <person name="Castanera R."/>
            <person name="Culley D."/>
            <person name="Daum C."/>
            <person name="Ezra D."/>
            <person name="Gonzalez J."/>
            <person name="Henrissat B."/>
            <person name="Kuo A."/>
            <person name="Liang C."/>
            <person name="Lipzen A."/>
            <person name="Lutzoni F."/>
            <person name="Magnuson J."/>
            <person name="Mondo S."/>
            <person name="Nolan M."/>
            <person name="Ohm R."/>
            <person name="Pangilinan J."/>
            <person name="Park H.-J."/>
            <person name="Ramirez L."/>
            <person name="Alfaro M."/>
            <person name="Sun H."/>
            <person name="Tritt A."/>
            <person name="Yoshinaga Y."/>
            <person name="Zwiers L.-H."/>
            <person name="Turgeon B."/>
            <person name="Goodwin S."/>
            <person name="Spatafora J."/>
            <person name="Crous P."/>
            <person name="Grigoriev I."/>
        </authorList>
    </citation>
    <scope>NUCLEOTIDE SEQUENCE</scope>
    <source>
        <strain evidence="3">CBS 480.64</strain>
    </source>
</reference>
<dbReference type="GO" id="GO:0005829">
    <property type="term" value="C:cytosol"/>
    <property type="evidence" value="ECO:0007669"/>
    <property type="project" value="TreeGrafter"/>
</dbReference>
<name>A0A6A7BZG2_9PEZI</name>
<dbReference type="AlphaFoldDB" id="A0A6A7BZG2"/>
<dbReference type="InterPro" id="IPR000648">
    <property type="entry name" value="Oxysterol-bd"/>
</dbReference>
<dbReference type="OrthoDB" id="14833at2759"/>
<evidence type="ECO:0000313" key="3">
    <source>
        <dbReference type="EMBL" id="KAF2860503.1"/>
    </source>
</evidence>
<gene>
    <name evidence="3" type="ORF">K470DRAFT_70940</name>
</gene>
<dbReference type="Gene3D" id="1.10.287.2720">
    <property type="match status" value="1"/>
</dbReference>
<dbReference type="Gene3D" id="3.30.70.3490">
    <property type="match status" value="1"/>
</dbReference>
<dbReference type="GO" id="GO:0016020">
    <property type="term" value="C:membrane"/>
    <property type="evidence" value="ECO:0007669"/>
    <property type="project" value="TreeGrafter"/>
</dbReference>
<protein>
    <recommendedName>
        <fullName evidence="5">Oxysterol-binding protein</fullName>
    </recommendedName>
</protein>
<keyword evidence="4" id="KW-1185">Reference proteome</keyword>
<dbReference type="Gene3D" id="2.40.160.120">
    <property type="match status" value="1"/>
</dbReference>
<dbReference type="GO" id="GO:0008142">
    <property type="term" value="F:oxysterol binding"/>
    <property type="evidence" value="ECO:0007669"/>
    <property type="project" value="TreeGrafter"/>
</dbReference>
<dbReference type="SUPFAM" id="SSF144000">
    <property type="entry name" value="Oxysterol-binding protein-like"/>
    <property type="match status" value="1"/>
</dbReference>
<dbReference type="PANTHER" id="PTHR10972:SF92">
    <property type="entry name" value="OXYSTEROL BINDING PROTEIN"/>
    <property type="match status" value="1"/>
</dbReference>
<dbReference type="InterPro" id="IPR037239">
    <property type="entry name" value="OSBP_sf"/>
</dbReference>
<evidence type="ECO:0000313" key="4">
    <source>
        <dbReference type="Proteomes" id="UP000799421"/>
    </source>
</evidence>
<evidence type="ECO:0000256" key="1">
    <source>
        <dbReference type="ARBA" id="ARBA00008842"/>
    </source>
</evidence>
<dbReference type="EMBL" id="MU005981">
    <property type="protein sequence ID" value="KAF2860503.1"/>
    <property type="molecule type" value="Genomic_DNA"/>
</dbReference>
<dbReference type="InterPro" id="IPR018494">
    <property type="entry name" value="Oxysterol-bd_CS"/>
</dbReference>
<sequence>MSDPSQATSLKQLLASLTTIKGDLSNITAPPFVLAPKSTTEFPRYWIAYPSLFVAPAKASSQEMRMVAVLKWFLASLKGQQYAGGESIKKPLNAFLGELFMGECGQGDALCRLVSEQVSHHPPITACYLWNAPHGVRAQGFAEQEITLTAGGVEVRQSGHAIVHLDRTGEDYTIPLPNVRVKGILTGSPYPELHGTYDLRCSNGLVAEISFSGKKGLLLSRGEKNHVHARVYRTNEEDKTLFIAEGSWSDHFEITDEAGNIVDRFSFAEEDEPFSTLPLEEQDPFESRKAWAGVISAIEKGDMQGVVNEKSKLENAQRKMRGVTGLGEKDWEPLFFTRVSASEAQGDWQFDLDRSLKLERPYRGELTPFG</sequence>
<proteinExistence type="inferred from homology"/>
<organism evidence="3 4">
    <name type="scientific">Piedraia hortae CBS 480.64</name>
    <dbReference type="NCBI Taxonomy" id="1314780"/>
    <lineage>
        <taxon>Eukaryota</taxon>
        <taxon>Fungi</taxon>
        <taxon>Dikarya</taxon>
        <taxon>Ascomycota</taxon>
        <taxon>Pezizomycotina</taxon>
        <taxon>Dothideomycetes</taxon>
        <taxon>Dothideomycetidae</taxon>
        <taxon>Capnodiales</taxon>
        <taxon>Piedraiaceae</taxon>
        <taxon>Piedraia</taxon>
    </lineage>
</organism>
<evidence type="ECO:0000256" key="2">
    <source>
        <dbReference type="RuleBase" id="RU003844"/>
    </source>
</evidence>
<dbReference type="PROSITE" id="PS01013">
    <property type="entry name" value="OSBP"/>
    <property type="match status" value="1"/>
</dbReference>
<accession>A0A6A7BZG2</accession>
<dbReference type="PANTHER" id="PTHR10972">
    <property type="entry name" value="OXYSTEROL-BINDING PROTEIN-RELATED"/>
    <property type="match status" value="1"/>
</dbReference>
<comment type="similarity">
    <text evidence="1 2">Belongs to the OSBP family.</text>
</comment>
<dbReference type="Pfam" id="PF01237">
    <property type="entry name" value="Oxysterol_BP"/>
    <property type="match status" value="1"/>
</dbReference>
<evidence type="ECO:0008006" key="5">
    <source>
        <dbReference type="Google" id="ProtNLM"/>
    </source>
</evidence>